<keyword evidence="1" id="KW-0812">Transmembrane</keyword>
<dbReference type="Proteomes" id="UP000008694">
    <property type="component" value="Unassembled WGS sequence"/>
</dbReference>
<name>D7LPR6_ARALL</name>
<evidence type="ECO:0000313" key="3">
    <source>
        <dbReference type="Proteomes" id="UP000008694"/>
    </source>
</evidence>
<accession>D7LPR6</accession>
<gene>
    <name evidence="2" type="ORF">ARALYDRAFT_664679</name>
</gene>
<keyword evidence="1" id="KW-0472">Membrane</keyword>
<protein>
    <submittedName>
        <fullName evidence="2">Predicted protein</fullName>
    </submittedName>
</protein>
<reference evidence="3" key="1">
    <citation type="journal article" date="2011" name="Nat. Genet.">
        <title>The Arabidopsis lyrata genome sequence and the basis of rapid genome size change.</title>
        <authorList>
            <person name="Hu T.T."/>
            <person name="Pattyn P."/>
            <person name="Bakker E.G."/>
            <person name="Cao J."/>
            <person name="Cheng J.-F."/>
            <person name="Clark R.M."/>
            <person name="Fahlgren N."/>
            <person name="Fawcett J.A."/>
            <person name="Grimwood J."/>
            <person name="Gundlach H."/>
            <person name="Haberer G."/>
            <person name="Hollister J.D."/>
            <person name="Ossowski S."/>
            <person name="Ottilar R.P."/>
            <person name="Salamov A.A."/>
            <person name="Schneeberger K."/>
            <person name="Spannagl M."/>
            <person name="Wang X."/>
            <person name="Yang L."/>
            <person name="Nasrallah M.E."/>
            <person name="Bergelson J."/>
            <person name="Carrington J.C."/>
            <person name="Gaut B.S."/>
            <person name="Schmutz J."/>
            <person name="Mayer K.F.X."/>
            <person name="Van de Peer Y."/>
            <person name="Grigoriev I.V."/>
            <person name="Nordborg M."/>
            <person name="Weigel D."/>
            <person name="Guo Y.-L."/>
        </authorList>
    </citation>
    <scope>NUCLEOTIDE SEQUENCE [LARGE SCALE GENOMIC DNA]</scope>
    <source>
        <strain evidence="3">cv. MN47</strain>
    </source>
</reference>
<proteinExistence type="predicted"/>
<evidence type="ECO:0000313" key="2">
    <source>
        <dbReference type="EMBL" id="EFH51701.1"/>
    </source>
</evidence>
<keyword evidence="1" id="KW-1133">Transmembrane helix</keyword>
<dbReference type="STRING" id="81972.D7LPR6"/>
<dbReference type="eggNOG" id="KOG1187">
    <property type="taxonomic scope" value="Eukaryota"/>
</dbReference>
<feature type="transmembrane region" description="Helical" evidence="1">
    <location>
        <begin position="79"/>
        <end position="96"/>
    </location>
</feature>
<organism evidence="3">
    <name type="scientific">Arabidopsis lyrata subsp. lyrata</name>
    <name type="common">Lyre-leaved rock-cress</name>
    <dbReference type="NCBI Taxonomy" id="81972"/>
    <lineage>
        <taxon>Eukaryota</taxon>
        <taxon>Viridiplantae</taxon>
        <taxon>Streptophyta</taxon>
        <taxon>Embryophyta</taxon>
        <taxon>Tracheophyta</taxon>
        <taxon>Spermatophyta</taxon>
        <taxon>Magnoliopsida</taxon>
        <taxon>eudicotyledons</taxon>
        <taxon>Gunneridae</taxon>
        <taxon>Pentapetalae</taxon>
        <taxon>rosids</taxon>
        <taxon>malvids</taxon>
        <taxon>Brassicales</taxon>
        <taxon>Brassicaceae</taxon>
        <taxon>Camelineae</taxon>
        <taxon>Arabidopsis</taxon>
    </lineage>
</organism>
<sequence length="99" mass="11062">MGTCGYLAPKYTASGKLTVFSFCVVIIGRRPVDANNVYHKLCVIDGGTGTALLNRASEEGVFRVWLNQRWVMSMKERRWLAWLLVLQLAFAIQLAADLA</sequence>
<dbReference type="AlphaFoldDB" id="D7LPR6"/>
<dbReference type="EMBL" id="GL348717">
    <property type="protein sequence ID" value="EFH51701.1"/>
    <property type="molecule type" value="Genomic_DNA"/>
</dbReference>
<evidence type="ECO:0000256" key="1">
    <source>
        <dbReference type="SAM" id="Phobius"/>
    </source>
</evidence>
<keyword evidence="3" id="KW-1185">Reference proteome</keyword>
<dbReference type="Gramene" id="Al_scaffold_0005_714">
    <property type="protein sequence ID" value="Al_scaffold_0005_714"/>
    <property type="gene ID" value="Al_scaffold_0005_714"/>
</dbReference>
<dbReference type="HOGENOM" id="CLU_2323624_0_0_1"/>